<evidence type="ECO:0000313" key="1">
    <source>
        <dbReference type="EMBL" id="CAA2969412.1"/>
    </source>
</evidence>
<dbReference type="OrthoDB" id="737456at2759"/>
<proteinExistence type="predicted"/>
<dbReference type="Proteomes" id="UP000594638">
    <property type="component" value="Unassembled WGS sequence"/>
</dbReference>
<keyword evidence="2" id="KW-1185">Reference proteome</keyword>
<protein>
    <submittedName>
        <fullName evidence="1">Uncharacterized protein</fullName>
    </submittedName>
</protein>
<sequence>MKTSTMSRKHTTTDYCGYEFDYQTYVTQFLEEPRMNGFDGNLISAPHEEAGKKKLDEGKRNKKSWKSSLFSWLRRETRNGKPDGTGASITGGFWARRLTLGPLIGLLNLTRRVEDEVPYMSLGQLNNPQDVLSYGPVYLVS</sequence>
<organism evidence="1 2">
    <name type="scientific">Olea europaea subsp. europaea</name>
    <dbReference type="NCBI Taxonomy" id="158383"/>
    <lineage>
        <taxon>Eukaryota</taxon>
        <taxon>Viridiplantae</taxon>
        <taxon>Streptophyta</taxon>
        <taxon>Embryophyta</taxon>
        <taxon>Tracheophyta</taxon>
        <taxon>Spermatophyta</taxon>
        <taxon>Magnoliopsida</taxon>
        <taxon>eudicotyledons</taxon>
        <taxon>Gunneridae</taxon>
        <taxon>Pentapetalae</taxon>
        <taxon>asterids</taxon>
        <taxon>lamiids</taxon>
        <taxon>Lamiales</taxon>
        <taxon>Oleaceae</taxon>
        <taxon>Oleeae</taxon>
        <taxon>Olea</taxon>
    </lineage>
</organism>
<name>A0A8S0QUJ1_OLEEU</name>
<gene>
    <name evidence="1" type="ORF">OLEA9_A036961</name>
</gene>
<dbReference type="PANTHER" id="PTHR35488:SF4">
    <property type="entry name" value="DUF4005 DOMAIN-CONTAINING PROTEIN"/>
    <property type="match status" value="1"/>
</dbReference>
<dbReference type="AlphaFoldDB" id="A0A8S0QUJ1"/>
<reference evidence="1 2" key="1">
    <citation type="submission" date="2019-12" db="EMBL/GenBank/DDBJ databases">
        <authorList>
            <person name="Alioto T."/>
            <person name="Alioto T."/>
            <person name="Gomez Garrido J."/>
        </authorList>
    </citation>
    <scope>NUCLEOTIDE SEQUENCE [LARGE SCALE GENOMIC DNA]</scope>
</reference>
<dbReference type="PANTHER" id="PTHR35488">
    <property type="entry name" value="OS05G0358900 PROTEIN-RELATED"/>
    <property type="match status" value="1"/>
</dbReference>
<dbReference type="EMBL" id="CACTIH010001941">
    <property type="protein sequence ID" value="CAA2969412.1"/>
    <property type="molecule type" value="Genomic_DNA"/>
</dbReference>
<dbReference type="Gramene" id="OE9A036961T1">
    <property type="protein sequence ID" value="OE9A036961C1"/>
    <property type="gene ID" value="OE9A036961"/>
</dbReference>
<comment type="caution">
    <text evidence="1">The sequence shown here is derived from an EMBL/GenBank/DDBJ whole genome shotgun (WGS) entry which is preliminary data.</text>
</comment>
<accession>A0A8S0QUJ1</accession>
<evidence type="ECO:0000313" key="2">
    <source>
        <dbReference type="Proteomes" id="UP000594638"/>
    </source>
</evidence>